<dbReference type="Proteomes" id="UP000199503">
    <property type="component" value="Unassembled WGS sequence"/>
</dbReference>
<evidence type="ECO:0000313" key="2">
    <source>
        <dbReference type="Proteomes" id="UP000199503"/>
    </source>
</evidence>
<organism evidence="1 2">
    <name type="scientific">Lentzea albida</name>
    <dbReference type="NCBI Taxonomy" id="65499"/>
    <lineage>
        <taxon>Bacteria</taxon>
        <taxon>Bacillati</taxon>
        <taxon>Actinomycetota</taxon>
        <taxon>Actinomycetes</taxon>
        <taxon>Pseudonocardiales</taxon>
        <taxon>Pseudonocardiaceae</taxon>
        <taxon>Lentzea</taxon>
    </lineage>
</organism>
<reference evidence="2" key="1">
    <citation type="submission" date="2016-10" db="EMBL/GenBank/DDBJ databases">
        <authorList>
            <person name="Varghese N."/>
            <person name="Submissions S."/>
        </authorList>
    </citation>
    <scope>NUCLEOTIDE SEQUENCE [LARGE SCALE GENOMIC DNA]</scope>
    <source>
        <strain evidence="2">DSM 44437</strain>
    </source>
</reference>
<dbReference type="OrthoDB" id="3637961at2"/>
<evidence type="ECO:0000313" key="1">
    <source>
        <dbReference type="EMBL" id="SEQ68904.1"/>
    </source>
</evidence>
<dbReference type="AlphaFoldDB" id="A0A1H9I2S8"/>
<dbReference type="RefSeq" id="WP_089914373.1">
    <property type="nucleotide sequence ID" value="NZ_FOFV01000004.1"/>
</dbReference>
<gene>
    <name evidence="1" type="ORF">SAMN04488000_1048</name>
</gene>
<keyword evidence="2" id="KW-1185">Reference proteome</keyword>
<dbReference type="STRING" id="65499.SAMN04488000_1048"/>
<dbReference type="EMBL" id="FOFV01000004">
    <property type="protein sequence ID" value="SEQ68904.1"/>
    <property type="molecule type" value="Genomic_DNA"/>
</dbReference>
<proteinExistence type="predicted"/>
<name>A0A1H9I2S8_9PSEU</name>
<sequence>MDERSYPIKLTDPDGDDPRFTFGFVHEVGEVLTKHGFPGVGQSWRDHLELQQALYRFIYVGDTRTERLAS</sequence>
<accession>A0A1H9I2S8</accession>
<protein>
    <submittedName>
        <fullName evidence="1">Uncharacterized protein</fullName>
    </submittedName>
</protein>